<dbReference type="PANTHER" id="PTHR13817">
    <property type="entry name" value="TITIN"/>
    <property type="match status" value="1"/>
</dbReference>
<dbReference type="Gene3D" id="2.60.40.10">
    <property type="entry name" value="Immunoglobulins"/>
    <property type="match status" value="3"/>
</dbReference>
<dbReference type="SMART" id="SM00060">
    <property type="entry name" value="FN3"/>
    <property type="match status" value="3"/>
</dbReference>
<accession>A0A2G9TW75</accession>
<name>A0A2G9TW75_TELCI</name>
<keyword evidence="1" id="KW-0677">Repeat</keyword>
<dbReference type="InterPro" id="IPR013783">
    <property type="entry name" value="Ig-like_fold"/>
</dbReference>
<dbReference type="EMBL" id="KZ352468">
    <property type="protein sequence ID" value="PIO62168.1"/>
    <property type="molecule type" value="Genomic_DNA"/>
</dbReference>
<dbReference type="Pfam" id="PF00041">
    <property type="entry name" value="fn3"/>
    <property type="match status" value="2"/>
</dbReference>
<organism evidence="4 5">
    <name type="scientific">Teladorsagia circumcincta</name>
    <name type="common">Brown stomach worm</name>
    <name type="synonym">Ostertagia circumcincta</name>
    <dbReference type="NCBI Taxonomy" id="45464"/>
    <lineage>
        <taxon>Eukaryota</taxon>
        <taxon>Metazoa</taxon>
        <taxon>Ecdysozoa</taxon>
        <taxon>Nematoda</taxon>
        <taxon>Chromadorea</taxon>
        <taxon>Rhabditida</taxon>
        <taxon>Rhabditina</taxon>
        <taxon>Rhabditomorpha</taxon>
        <taxon>Strongyloidea</taxon>
        <taxon>Trichostrongylidae</taxon>
        <taxon>Teladorsagia</taxon>
    </lineage>
</organism>
<keyword evidence="2" id="KW-1015">Disulfide bond</keyword>
<dbReference type="SUPFAM" id="SSF49265">
    <property type="entry name" value="Fibronectin type III"/>
    <property type="match status" value="2"/>
</dbReference>
<dbReference type="AlphaFoldDB" id="A0A2G9TW75"/>
<reference evidence="4 5" key="1">
    <citation type="submission" date="2015-09" db="EMBL/GenBank/DDBJ databases">
        <title>Draft genome of the parasitic nematode Teladorsagia circumcincta isolate WARC Sus (inbred).</title>
        <authorList>
            <person name="Mitreva M."/>
        </authorList>
    </citation>
    <scope>NUCLEOTIDE SEQUENCE [LARGE SCALE GENOMIC DNA]</scope>
    <source>
        <strain evidence="4 5">S</strain>
    </source>
</reference>
<gene>
    <name evidence="4" type="ORF">TELCIR_16286</name>
</gene>
<evidence type="ECO:0000313" key="5">
    <source>
        <dbReference type="Proteomes" id="UP000230423"/>
    </source>
</evidence>
<dbReference type="InterPro" id="IPR036116">
    <property type="entry name" value="FN3_sf"/>
</dbReference>
<evidence type="ECO:0000256" key="1">
    <source>
        <dbReference type="ARBA" id="ARBA00022737"/>
    </source>
</evidence>
<dbReference type="OrthoDB" id="10253954at2759"/>
<feature type="non-terminal residue" evidence="4">
    <location>
        <position position="342"/>
    </location>
</feature>
<dbReference type="CDD" id="cd00063">
    <property type="entry name" value="FN3"/>
    <property type="match status" value="3"/>
</dbReference>
<feature type="domain" description="Fibronectin type-III" evidence="3">
    <location>
        <begin position="91"/>
        <end position="178"/>
    </location>
</feature>
<sequence length="342" mass="38498">PGDPPRDIQVLSIDSRDVIIVWKAPKYPNMKIEVSIPILSSYRFKRSSLPTDQLKPSYDYYVKVRAINEAGAGPLSEAIHFTTPNGGPENPPTGVTVDINEANIAVSYVIYFTRDLGLSNEDYKEWQTVEVPATQTRYKFGYQVGLKPKTFYRVRVSAKNDVAEGPVSETKEFETAYSELPIPTDIKTRVAEDNSLTITFTAVRDPDDHSNIIQRYKIELARSDDVLTARWFPVNASTISIDEITSEKYIVYYATRDAADLSDWDKIETESTEIIVEEISPDTRYLIRVQAATADGPGIISDAVECFSDRRYQPIEMDLVSIDVPNLEAEPNQTVTFRCSAK</sequence>
<dbReference type="InterPro" id="IPR003961">
    <property type="entry name" value="FN3_dom"/>
</dbReference>
<feature type="non-terminal residue" evidence="4">
    <location>
        <position position="1"/>
    </location>
</feature>
<protein>
    <submittedName>
        <fullName evidence="4">Fibronectin type III domain protein</fullName>
    </submittedName>
</protein>
<evidence type="ECO:0000313" key="4">
    <source>
        <dbReference type="EMBL" id="PIO62168.1"/>
    </source>
</evidence>
<keyword evidence="5" id="KW-1185">Reference proteome</keyword>
<dbReference type="InterPro" id="IPR050964">
    <property type="entry name" value="Striated_Muscle_Regulatory"/>
</dbReference>
<evidence type="ECO:0000259" key="3">
    <source>
        <dbReference type="PROSITE" id="PS50853"/>
    </source>
</evidence>
<dbReference type="Proteomes" id="UP000230423">
    <property type="component" value="Unassembled WGS sequence"/>
</dbReference>
<dbReference type="PROSITE" id="PS50853">
    <property type="entry name" value="FN3"/>
    <property type="match status" value="2"/>
</dbReference>
<dbReference type="PANTHER" id="PTHR13817:SF173">
    <property type="entry name" value="FRAZZLED"/>
    <property type="match status" value="1"/>
</dbReference>
<proteinExistence type="predicted"/>
<evidence type="ECO:0000256" key="2">
    <source>
        <dbReference type="ARBA" id="ARBA00023157"/>
    </source>
</evidence>
<feature type="domain" description="Fibronectin type-III" evidence="3">
    <location>
        <begin position="4"/>
        <end position="86"/>
    </location>
</feature>